<feature type="compositionally biased region" description="Polar residues" evidence="1">
    <location>
        <begin position="11"/>
        <end position="23"/>
    </location>
</feature>
<organism evidence="2 3">
    <name type="scientific">Serendipita vermifera MAFF 305830</name>
    <dbReference type="NCBI Taxonomy" id="933852"/>
    <lineage>
        <taxon>Eukaryota</taxon>
        <taxon>Fungi</taxon>
        <taxon>Dikarya</taxon>
        <taxon>Basidiomycota</taxon>
        <taxon>Agaricomycotina</taxon>
        <taxon>Agaricomycetes</taxon>
        <taxon>Sebacinales</taxon>
        <taxon>Serendipitaceae</taxon>
        <taxon>Serendipita</taxon>
    </lineage>
</organism>
<protein>
    <submittedName>
        <fullName evidence="2">Uncharacterized protein</fullName>
    </submittedName>
</protein>
<keyword evidence="3" id="KW-1185">Reference proteome</keyword>
<dbReference type="EMBL" id="KN824284">
    <property type="protein sequence ID" value="KIM30381.1"/>
    <property type="molecule type" value="Genomic_DNA"/>
</dbReference>
<feature type="compositionally biased region" description="Polar residues" evidence="1">
    <location>
        <begin position="59"/>
        <end position="71"/>
    </location>
</feature>
<feature type="region of interest" description="Disordered" evidence="1">
    <location>
        <begin position="49"/>
        <end position="71"/>
    </location>
</feature>
<feature type="region of interest" description="Disordered" evidence="1">
    <location>
        <begin position="212"/>
        <end position="236"/>
    </location>
</feature>
<evidence type="ECO:0000256" key="1">
    <source>
        <dbReference type="SAM" id="MobiDB-lite"/>
    </source>
</evidence>
<reference evidence="2 3" key="1">
    <citation type="submission" date="2014-04" db="EMBL/GenBank/DDBJ databases">
        <authorList>
            <consortium name="DOE Joint Genome Institute"/>
            <person name="Kuo A."/>
            <person name="Zuccaro A."/>
            <person name="Kohler A."/>
            <person name="Nagy L.G."/>
            <person name="Floudas D."/>
            <person name="Copeland A."/>
            <person name="Barry K.W."/>
            <person name="Cichocki N."/>
            <person name="Veneault-Fourrey C."/>
            <person name="LaButti K."/>
            <person name="Lindquist E.A."/>
            <person name="Lipzen A."/>
            <person name="Lundell T."/>
            <person name="Morin E."/>
            <person name="Murat C."/>
            <person name="Sun H."/>
            <person name="Tunlid A."/>
            <person name="Henrissat B."/>
            <person name="Grigoriev I.V."/>
            <person name="Hibbett D.S."/>
            <person name="Martin F."/>
            <person name="Nordberg H.P."/>
            <person name="Cantor M.N."/>
            <person name="Hua S.X."/>
        </authorList>
    </citation>
    <scope>NUCLEOTIDE SEQUENCE [LARGE SCALE GENOMIC DNA]</scope>
    <source>
        <strain evidence="2 3">MAFF 305830</strain>
    </source>
</reference>
<dbReference type="OrthoDB" id="3267136at2759"/>
<feature type="region of interest" description="Disordered" evidence="1">
    <location>
        <begin position="1"/>
        <end position="24"/>
    </location>
</feature>
<sequence>MNSLIRPRTPLGNTNIPRSTSLGRKQAFEGVVKAVSARKASFSLKFLTHGDTDTENDDSSSPTDRAQSDKQSLLTIAKEMWETKKEHTKPAEALPLVATINNGSLEPADTQEPENCDSSSLDIIYSTSSSPSSSLSSEDDIPSLGDISVIPSSGLSEEEELQVVGMADMFGEEESDNITSVQWGTSSSNHVFFPEPSKTTLKTEKIIKLIEENPPEQPPPTGHALRRKPVPLEPPSLMTTSREALLSKLSATRPSTPSLLSFTPDTPAIRRQYQERARKTRNITPDSDQLRKACVERRRLVRTGLLSDSLSASDSTTSPKYFLYPRAGNLHALRSENSSACLEDYYLGYVDLSFIRKTLYAFDMRMRLGTVGTDLWSDEMEEIHRYFGREKEWEVDWDTRWKVAAWLLHPYDDEDGSEEEEEVSTTL</sequence>
<reference evidence="3" key="2">
    <citation type="submission" date="2015-01" db="EMBL/GenBank/DDBJ databases">
        <title>Evolutionary Origins and Diversification of the Mycorrhizal Mutualists.</title>
        <authorList>
            <consortium name="DOE Joint Genome Institute"/>
            <consortium name="Mycorrhizal Genomics Consortium"/>
            <person name="Kohler A."/>
            <person name="Kuo A."/>
            <person name="Nagy L.G."/>
            <person name="Floudas D."/>
            <person name="Copeland A."/>
            <person name="Barry K.W."/>
            <person name="Cichocki N."/>
            <person name="Veneault-Fourrey C."/>
            <person name="LaButti K."/>
            <person name="Lindquist E.A."/>
            <person name="Lipzen A."/>
            <person name="Lundell T."/>
            <person name="Morin E."/>
            <person name="Murat C."/>
            <person name="Riley R."/>
            <person name="Ohm R."/>
            <person name="Sun H."/>
            <person name="Tunlid A."/>
            <person name="Henrissat B."/>
            <person name="Grigoriev I.V."/>
            <person name="Hibbett D.S."/>
            <person name="Martin F."/>
        </authorList>
    </citation>
    <scope>NUCLEOTIDE SEQUENCE [LARGE SCALE GENOMIC DNA]</scope>
    <source>
        <strain evidence="3">MAFF 305830</strain>
    </source>
</reference>
<name>A0A0C3BFW4_SERVB</name>
<proteinExistence type="predicted"/>
<gene>
    <name evidence="2" type="ORF">M408DRAFT_327999</name>
</gene>
<accession>A0A0C3BFW4</accession>
<evidence type="ECO:0000313" key="3">
    <source>
        <dbReference type="Proteomes" id="UP000054097"/>
    </source>
</evidence>
<dbReference type="Proteomes" id="UP000054097">
    <property type="component" value="Unassembled WGS sequence"/>
</dbReference>
<evidence type="ECO:0000313" key="2">
    <source>
        <dbReference type="EMBL" id="KIM30381.1"/>
    </source>
</evidence>
<dbReference type="AlphaFoldDB" id="A0A0C3BFW4"/>
<dbReference type="HOGENOM" id="CLU_642769_0_0_1"/>